<name>K7TLN4_MAIZE</name>
<accession>K7TLN4</accession>
<organism evidence="2">
    <name type="scientific">Zea mays</name>
    <name type="common">Maize</name>
    <dbReference type="NCBI Taxonomy" id="4577"/>
    <lineage>
        <taxon>Eukaryota</taxon>
        <taxon>Viridiplantae</taxon>
        <taxon>Streptophyta</taxon>
        <taxon>Embryophyta</taxon>
        <taxon>Tracheophyta</taxon>
        <taxon>Spermatophyta</taxon>
        <taxon>Magnoliopsida</taxon>
        <taxon>Liliopsida</taxon>
        <taxon>Poales</taxon>
        <taxon>Poaceae</taxon>
        <taxon>PACMAD clade</taxon>
        <taxon>Panicoideae</taxon>
        <taxon>Andropogonodae</taxon>
        <taxon>Andropogoneae</taxon>
        <taxon>Tripsacinae</taxon>
        <taxon>Zea</taxon>
    </lineage>
</organism>
<dbReference type="PANTHER" id="PTHR36021:SF1">
    <property type="entry name" value="COREPRESSOR"/>
    <property type="match status" value="1"/>
</dbReference>
<dbReference type="eggNOG" id="KOG1236">
    <property type="taxonomic scope" value="Eukaryota"/>
</dbReference>
<dbReference type="ExpressionAtlas" id="K7TLN4">
    <property type="expression patterns" value="baseline and differential"/>
</dbReference>
<feature type="compositionally biased region" description="Low complexity" evidence="1">
    <location>
        <begin position="37"/>
        <end position="48"/>
    </location>
</feature>
<proteinExistence type="predicted"/>
<feature type="compositionally biased region" description="Basic residues" evidence="1">
    <location>
        <begin position="146"/>
        <end position="156"/>
    </location>
</feature>
<evidence type="ECO:0000256" key="1">
    <source>
        <dbReference type="SAM" id="MobiDB-lite"/>
    </source>
</evidence>
<dbReference type="PaxDb" id="4577-GRMZM2G368486_P01"/>
<evidence type="ECO:0000313" key="2">
    <source>
        <dbReference type="EMBL" id="AQK44515.1"/>
    </source>
</evidence>
<gene>
    <name evidence="2" type="ORF">ZEAMMB73_Zm00001d025763</name>
</gene>
<feature type="compositionally biased region" description="Basic and acidic residues" evidence="1">
    <location>
        <begin position="16"/>
        <end position="31"/>
    </location>
</feature>
<reference evidence="2" key="1">
    <citation type="submission" date="2015-12" db="EMBL/GenBank/DDBJ databases">
        <title>Update maize B73 reference genome by single molecule sequencing technologies.</title>
        <authorList>
            <consortium name="Maize Genome Sequencing Project"/>
            <person name="Ware D."/>
        </authorList>
    </citation>
    <scope>NUCLEOTIDE SEQUENCE</scope>
    <source>
        <tissue evidence="2">Seedling</tissue>
    </source>
</reference>
<dbReference type="AlphaFoldDB" id="K7TLN4"/>
<feature type="compositionally biased region" description="Polar residues" evidence="1">
    <location>
        <begin position="1"/>
        <end position="15"/>
    </location>
</feature>
<feature type="compositionally biased region" description="Basic and acidic residues" evidence="1">
    <location>
        <begin position="90"/>
        <end position="118"/>
    </location>
</feature>
<dbReference type="EMBL" id="CM000786">
    <property type="protein sequence ID" value="AQK44515.1"/>
    <property type="molecule type" value="Genomic_DNA"/>
</dbReference>
<feature type="compositionally biased region" description="Basic and acidic residues" evidence="1">
    <location>
        <begin position="136"/>
        <end position="145"/>
    </location>
</feature>
<sequence length="222" mass="24772">MSTIPPYHQPSSHNSRQAETRTTRPAAERKGSPVPRPRLLPFRFQSGLAGPGGEGEMGKNQAYKAMQRARLGSSSGAPGAADAPEDGMEEELKRGELEADKDKMMREYRAQLDAERAQKLANGRNHSRSNSKSSSSKKERKDKDAKKRSKKRRKHKSSSESSSSSSSESSSSDDEDRGSRKSRSRSRSKRTRKEKKSRSRSKRRGSESEEEGPVRLSKFFGK</sequence>
<feature type="region of interest" description="Disordered" evidence="1">
    <location>
        <begin position="1"/>
        <end position="222"/>
    </location>
</feature>
<feature type="compositionally biased region" description="Basic residues" evidence="1">
    <location>
        <begin position="180"/>
        <end position="203"/>
    </location>
</feature>
<feature type="compositionally biased region" description="Low complexity" evidence="1">
    <location>
        <begin position="159"/>
        <end position="170"/>
    </location>
</feature>
<protein>
    <submittedName>
        <fullName evidence="2">CBF1 interacting corepressor</fullName>
    </submittedName>
</protein>
<dbReference type="PANTHER" id="PTHR36021">
    <property type="entry name" value="COREPRESSOR"/>
    <property type="match status" value="1"/>
</dbReference>
<feature type="compositionally biased region" description="Low complexity" evidence="1">
    <location>
        <begin position="72"/>
        <end position="82"/>
    </location>
</feature>